<dbReference type="Proteomes" id="UP000225706">
    <property type="component" value="Unassembled WGS sequence"/>
</dbReference>
<keyword evidence="7" id="KW-1185">Reference proteome</keyword>
<dbReference type="InterPro" id="IPR003653">
    <property type="entry name" value="Peptidase_C48_C"/>
</dbReference>
<dbReference type="PANTHER" id="PTHR37984">
    <property type="entry name" value="PROTEIN CBG26694"/>
    <property type="match status" value="1"/>
</dbReference>
<evidence type="ECO:0000256" key="4">
    <source>
        <dbReference type="SAM" id="MobiDB-lite"/>
    </source>
</evidence>
<dbReference type="InterPro" id="IPR012337">
    <property type="entry name" value="RNaseH-like_sf"/>
</dbReference>
<dbReference type="PANTHER" id="PTHR37984:SF8">
    <property type="entry name" value="CCHC-TYPE DOMAIN-CONTAINING PROTEIN"/>
    <property type="match status" value="1"/>
</dbReference>
<dbReference type="PROSITE" id="PS50600">
    <property type="entry name" value="ULP_PROTEASE"/>
    <property type="match status" value="1"/>
</dbReference>
<dbReference type="Gene3D" id="3.40.395.10">
    <property type="entry name" value="Adenoviral Proteinase, Chain A"/>
    <property type="match status" value="1"/>
</dbReference>
<evidence type="ECO:0000256" key="1">
    <source>
        <dbReference type="ARBA" id="ARBA00005234"/>
    </source>
</evidence>
<feature type="region of interest" description="Disordered" evidence="4">
    <location>
        <begin position="716"/>
        <end position="740"/>
    </location>
</feature>
<dbReference type="FunFam" id="3.30.70.270:FF:000063">
    <property type="entry name" value="Zinc knuckle domaincontaining protein"/>
    <property type="match status" value="1"/>
</dbReference>
<proteinExistence type="inferred from homology"/>
<dbReference type="EMBL" id="LSMT01000157">
    <property type="protein sequence ID" value="PFX25190.1"/>
    <property type="molecule type" value="Genomic_DNA"/>
</dbReference>
<comment type="caution">
    <text evidence="6">The sequence shown here is derived from an EMBL/GenBank/DDBJ whole genome shotgun (WGS) entry which is preliminary data.</text>
</comment>
<dbReference type="GO" id="GO:0006508">
    <property type="term" value="P:proteolysis"/>
    <property type="evidence" value="ECO:0007669"/>
    <property type="project" value="UniProtKB-KW"/>
</dbReference>
<evidence type="ECO:0000259" key="5">
    <source>
        <dbReference type="PROSITE" id="PS50600"/>
    </source>
</evidence>
<dbReference type="Gene3D" id="3.30.70.270">
    <property type="match status" value="2"/>
</dbReference>
<feature type="compositionally biased region" description="Basic and acidic residues" evidence="4">
    <location>
        <begin position="728"/>
        <end position="740"/>
    </location>
</feature>
<dbReference type="Pfam" id="PF05380">
    <property type="entry name" value="Peptidase_A17"/>
    <property type="match status" value="1"/>
</dbReference>
<dbReference type="CDD" id="cd01647">
    <property type="entry name" value="RT_LTR"/>
    <property type="match status" value="1"/>
</dbReference>
<dbReference type="Gene3D" id="3.10.10.10">
    <property type="entry name" value="HIV Type 1 Reverse Transcriptase, subunit A, domain 1"/>
    <property type="match status" value="1"/>
</dbReference>
<keyword evidence="2" id="KW-0645">Protease</keyword>
<reference evidence="7" key="1">
    <citation type="journal article" date="2017" name="bioRxiv">
        <title>Comparative analysis of the genomes of Stylophora pistillata and Acropora digitifera provides evidence for extensive differences between species of corals.</title>
        <authorList>
            <person name="Voolstra C.R."/>
            <person name="Li Y."/>
            <person name="Liew Y.J."/>
            <person name="Baumgarten S."/>
            <person name="Zoccola D."/>
            <person name="Flot J.-F."/>
            <person name="Tambutte S."/>
            <person name="Allemand D."/>
            <person name="Aranda M."/>
        </authorList>
    </citation>
    <scope>NUCLEOTIDE SEQUENCE [LARGE SCALE GENOMIC DNA]</scope>
</reference>
<dbReference type="InterPro" id="IPR008042">
    <property type="entry name" value="Retrotrans_Pao"/>
</dbReference>
<keyword evidence="3" id="KW-0378">Hydrolase</keyword>
<dbReference type="SUPFAM" id="SSF53098">
    <property type="entry name" value="Ribonuclease H-like"/>
    <property type="match status" value="1"/>
</dbReference>
<dbReference type="GO" id="GO:0006259">
    <property type="term" value="P:DNA metabolic process"/>
    <property type="evidence" value="ECO:0007669"/>
    <property type="project" value="UniProtKB-ARBA"/>
</dbReference>
<dbReference type="OrthoDB" id="6608729at2759"/>
<protein>
    <submittedName>
        <fullName evidence="6">Retrovirus-related Pol polyprotein from transposon 17.6</fullName>
    </submittedName>
</protein>
<name>A0A2B4S8R3_STYPI</name>
<gene>
    <name evidence="6" type="primary">pol</name>
    <name evidence="6" type="ORF">AWC38_SpisGene10204</name>
</gene>
<evidence type="ECO:0000313" key="7">
    <source>
        <dbReference type="Proteomes" id="UP000225706"/>
    </source>
</evidence>
<evidence type="ECO:0000256" key="3">
    <source>
        <dbReference type="ARBA" id="ARBA00022801"/>
    </source>
</evidence>
<dbReference type="Pfam" id="PF00078">
    <property type="entry name" value="RVT_1"/>
    <property type="match status" value="1"/>
</dbReference>
<evidence type="ECO:0000313" key="6">
    <source>
        <dbReference type="EMBL" id="PFX25190.1"/>
    </source>
</evidence>
<feature type="domain" description="Ubiquitin-like protease family profile" evidence="5">
    <location>
        <begin position="1168"/>
        <end position="1333"/>
    </location>
</feature>
<dbReference type="GO" id="GO:0003676">
    <property type="term" value="F:nucleic acid binding"/>
    <property type="evidence" value="ECO:0007669"/>
    <property type="project" value="InterPro"/>
</dbReference>
<dbReference type="SUPFAM" id="SSF54001">
    <property type="entry name" value="Cysteine proteinases"/>
    <property type="match status" value="1"/>
</dbReference>
<dbReference type="Gene3D" id="3.30.420.10">
    <property type="entry name" value="Ribonuclease H-like superfamily/Ribonuclease H"/>
    <property type="match status" value="1"/>
</dbReference>
<dbReference type="InterPro" id="IPR043502">
    <property type="entry name" value="DNA/RNA_pol_sf"/>
</dbReference>
<sequence>MQFRHLNMTMSNSFLTPSRKHLKVHLTIAEGASPMIRSARTLPESRKNLVKAELQLLVDTGMIVPVNEPTDWVSQMSVAEKKSGVRICIDPHPLKQALKREHYKLPVLEDILPELSQACKISVCDLKAGYLHCEFDHPLSLLTTFVTPFGRYCYCRLPFGLTVSSEILQKGLHQALEGLQGVCCIADDVLIWGHTDDEHDEREIPFMAHVVSRNGLKPDPTKIEAIVKMKPPTDKAGIERPRGTVDYLLRLIPKLSDVMCPINDLTHPNVEWTWDSVHDKAFEEIKSLLTQAPVLAYFDWTKQLAKMVSLSIAALISFFAEEKRSIERGENHYRSEHIESFSYHQGVLRGEVQASMKKKVYRVTELSQLGLGWDDKVSPEVKRKWMVLFEEMIALNNFKFKHCLTLPNSTGNPALVVVFSDALRWAFGACACMKWKLNVGQFGTCLKLSQKNDNSQVQAGPPSTEEIQDAKEYWAKKAQTGLSGRMEKGDFKTLSPFTDEKGIIRVGGRLDLNLLSYDGKSPVLLTYHHWMSTLVTRDAHRRDGSKGGDPANCRLQPYTPPFLYASCDYFGPIKVRVGRSKMAKHYGVIFTCLNTRAVHCELATNLTTMEFLQVLRRFFSYRGYTKVLISNNGSQMNFAHSYTPLMAGPTSSAFAVGGDNNVTGEQIHGPTSTSSTDKSCQRDLMETNTPKEDTLQKNQEDWAKSFVELENQQPALVTSGRESAQAGEQREGRAVEKLSNEPKRCVPRKLEIRCSQAAKEDKASYLKKPQLSDEEELYLCNLLTLQNCTPKQKLLLETADHLFGKKFRELEAKPCDNVSAGQNMRRQSTSTVFSQLFTEEMAAGILEPAREKAMGKEVLDPHRTSLLKNLHLGRQDSNSCTIIAVKFGDYCNQNKLEISLLWTYLPQMWTTLFVNANCDGNDLYDELYGETAVYLDIEDVARSLVQQPSYGVIIACEKSVGIYRQPNGLCALIDSHVHNNNGAIIVVADSPSKLINLCLKEDISKAGKVWCLEECFKEAKAIAGIKRMQGIEPSPTKGKVLSRLYSSQPGKSNHDNVYSYCESFYGDSRDVSIPEDPMPDGSQETDGNHAISSNVEITDNVSRSADCTCTFAALCMQSTEQLANDIHLGLPEEIQKCFDNSNNVNLHPSSSSLAQLIVNGSIEFGGNTLISLSDLKELDCKGDTDEEKWIPNFVNDSYLHFIKSECSHGQCTAEVLKWDEFEKVAVEKIKEKKLLQQDIILIPCNSGGRHWVLCAILCKEKSVIVLDSLSGEIVKPSTQDILSKVITMLRFNNSTTDFQQEEWSLYVNMCKEIPQQQNGYDCSIFTCMYAGCLAKGCPMVVQDNIPALRQVMIVELHQRKLYSIPGPTVKVREYYAVAFVQNFYFGRVLKVSESSVTLKFLHRVGAETFHWLGRDDVLQVHQSCIFFGPITVPMFISGPFKVPELQCVQNLIKAMNRSKKA</sequence>
<dbReference type="Pfam" id="PF02902">
    <property type="entry name" value="Peptidase_C48"/>
    <property type="match status" value="1"/>
</dbReference>
<dbReference type="GO" id="GO:0008234">
    <property type="term" value="F:cysteine-type peptidase activity"/>
    <property type="evidence" value="ECO:0007669"/>
    <property type="project" value="InterPro"/>
</dbReference>
<accession>A0A2B4S8R3</accession>
<dbReference type="SUPFAM" id="SSF56672">
    <property type="entry name" value="DNA/RNA polymerases"/>
    <property type="match status" value="1"/>
</dbReference>
<evidence type="ECO:0000256" key="2">
    <source>
        <dbReference type="ARBA" id="ARBA00022670"/>
    </source>
</evidence>
<organism evidence="6 7">
    <name type="scientific">Stylophora pistillata</name>
    <name type="common">Smooth cauliflower coral</name>
    <dbReference type="NCBI Taxonomy" id="50429"/>
    <lineage>
        <taxon>Eukaryota</taxon>
        <taxon>Metazoa</taxon>
        <taxon>Cnidaria</taxon>
        <taxon>Anthozoa</taxon>
        <taxon>Hexacorallia</taxon>
        <taxon>Scleractinia</taxon>
        <taxon>Astrocoeniina</taxon>
        <taxon>Pocilloporidae</taxon>
        <taxon>Stylophora</taxon>
    </lineage>
</organism>
<dbReference type="InterPro" id="IPR043128">
    <property type="entry name" value="Rev_trsase/Diguanyl_cyclase"/>
</dbReference>
<dbReference type="InterPro" id="IPR050951">
    <property type="entry name" value="Retrovirus_Pol_polyprotein"/>
</dbReference>
<dbReference type="InterPro" id="IPR036397">
    <property type="entry name" value="RNaseH_sf"/>
</dbReference>
<dbReference type="InterPro" id="IPR000477">
    <property type="entry name" value="RT_dom"/>
</dbReference>
<comment type="similarity">
    <text evidence="1">Belongs to the peptidase C48 family.</text>
</comment>
<dbReference type="InterPro" id="IPR038765">
    <property type="entry name" value="Papain-like_cys_pep_sf"/>
</dbReference>